<reference evidence="2 3" key="1">
    <citation type="submission" date="2021-05" db="EMBL/GenBank/DDBJ databases">
        <title>Molecular characterization for Shewanella algae harboring chromosomal blaOXA-55-like strains isolated from clinical and environment sample.</title>
        <authorList>
            <person name="Ohama Y."/>
            <person name="Aoki K."/>
            <person name="Harada S."/>
            <person name="Moriya K."/>
            <person name="Ishii Y."/>
            <person name="Tateda K."/>
        </authorList>
    </citation>
    <scope>NUCLEOTIDE SEQUENCE [LARGE SCALE GENOMIC DNA]</scope>
    <source>
        <strain evidence="2 3">MBTL60-118</strain>
    </source>
</reference>
<dbReference type="SUPFAM" id="SSF53850">
    <property type="entry name" value="Periplasmic binding protein-like II"/>
    <property type="match status" value="1"/>
</dbReference>
<dbReference type="InterPro" id="IPR007210">
    <property type="entry name" value="ABC_Gly_betaine_transp_sub-bd"/>
</dbReference>
<evidence type="ECO:0000313" key="3">
    <source>
        <dbReference type="Proteomes" id="UP000773469"/>
    </source>
</evidence>
<keyword evidence="3" id="KW-1185">Reference proteome</keyword>
<proteinExistence type="predicted"/>
<gene>
    <name evidence="2" type="ORF">TUM3794_26100</name>
</gene>
<protein>
    <submittedName>
        <fullName evidence="2">Solute-binding protein</fullName>
    </submittedName>
</protein>
<sequence length="291" mass="32354">MNSMNERSTGLSNESTQDKQVIRMGVTDLSFHRVTAAVVAHVIRIMGKEVQPSYTLHEANFNQLGDGKVDMICSAWLPHSHGMYRQHVEEQISTRQLGLHYEAYALWGVPDYVPVELVASIEDLLKPEVQQRMRPIIQGIGEGAGITRFSKDIMTQYGLTAAGYQFRTGTQADCVAAFEAATAVNDWVVVPLWHPQFLHHQYPIRDLQDPKGLLGSKDNAVLLANEQTLTLNFSPTQIQVLDNIVLSNQIVAELDYAANRQGLSEDEAAANWLMANPQHLAAWLAPLLNPS</sequence>
<dbReference type="EMBL" id="BPEU01000018">
    <property type="protein sequence ID" value="GIU42541.1"/>
    <property type="molecule type" value="Genomic_DNA"/>
</dbReference>
<accession>A0ABQ4P4Z2</accession>
<comment type="caution">
    <text evidence="2">The sequence shown here is derived from an EMBL/GenBank/DDBJ whole genome shotgun (WGS) entry which is preliminary data.</text>
</comment>
<dbReference type="Proteomes" id="UP000773469">
    <property type="component" value="Unassembled WGS sequence"/>
</dbReference>
<evidence type="ECO:0000259" key="1">
    <source>
        <dbReference type="Pfam" id="PF04069"/>
    </source>
</evidence>
<dbReference type="Pfam" id="PF04069">
    <property type="entry name" value="OpuAC"/>
    <property type="match status" value="1"/>
</dbReference>
<name>A0ABQ4P4Z2_SHECO</name>
<feature type="domain" description="ABC-type glycine betaine transport system substrate-binding" evidence="1">
    <location>
        <begin position="22"/>
        <end position="273"/>
    </location>
</feature>
<dbReference type="Gene3D" id="3.40.190.10">
    <property type="entry name" value="Periplasmic binding protein-like II"/>
    <property type="match status" value="1"/>
</dbReference>
<organism evidence="2 3">
    <name type="scientific">Shewanella colwelliana</name>
    <name type="common">Alteromonas colwelliana</name>
    <dbReference type="NCBI Taxonomy" id="23"/>
    <lineage>
        <taxon>Bacteria</taxon>
        <taxon>Pseudomonadati</taxon>
        <taxon>Pseudomonadota</taxon>
        <taxon>Gammaproteobacteria</taxon>
        <taxon>Alteromonadales</taxon>
        <taxon>Shewanellaceae</taxon>
        <taxon>Shewanella</taxon>
    </lineage>
</organism>
<dbReference type="RefSeq" id="WP_220757153.1">
    <property type="nucleotide sequence ID" value="NZ_BPEU01000018.1"/>
</dbReference>
<evidence type="ECO:0000313" key="2">
    <source>
        <dbReference type="EMBL" id="GIU42541.1"/>
    </source>
</evidence>
<dbReference type="Gene3D" id="3.40.190.100">
    <property type="entry name" value="Glycine betaine-binding periplasmic protein, domain 2"/>
    <property type="match status" value="1"/>
</dbReference>